<organism evidence="2 3">
    <name type="scientific">Prorocentrum cordatum</name>
    <dbReference type="NCBI Taxonomy" id="2364126"/>
    <lineage>
        <taxon>Eukaryota</taxon>
        <taxon>Sar</taxon>
        <taxon>Alveolata</taxon>
        <taxon>Dinophyceae</taxon>
        <taxon>Prorocentrales</taxon>
        <taxon>Prorocentraceae</taxon>
        <taxon>Prorocentrum</taxon>
    </lineage>
</organism>
<dbReference type="Proteomes" id="UP001189429">
    <property type="component" value="Unassembled WGS sequence"/>
</dbReference>
<feature type="non-terminal residue" evidence="2">
    <location>
        <position position="1"/>
    </location>
</feature>
<sequence>PLWLKYTAAQGRRARRRSATRVPSLVRRRSMDISAVAPSIICLAVVSQVFGACGFITRCARDEVSPRRCADMLSAVSPSWISALISGPKTSVQERALQEHIFKVRENNRLRSFRAMQPLALVYALLMLFNDFFVNDRWQLIADIWSNESPDVTVSRDSALWASIIFRTIVGIVGFWFQQNANLTFVRGWHMFLFLRLVWECVFISDESYPYWLAISATERVGLSAGLREPINALVFNVVISISCFVWHPSAPFNQHVEIHLNIIGLSLLIPAMFDAIGYDNQRTVLETQALREEQHRATVEAQALRTAEGLLSSLCDAVVHLDEDLRIKGPSPRLAGLLLRQSSHALAGVPFADMSASPAEAKRLLGFLRRDREGSGSLHTSLRDSNASAVKVQLYHMRGLDVDDRAFHVVGVCEEAGSFREPPAASAAAAAPLCQPRGASSNQVRARSSAGSPSGSSLSSSARESVMTLYLNEEVTLYFRPFVERYPIEHCSVGCAGVGLPTPGESLIDFFEGNSDDFVEAVQQLVMAWHKGHAPGPYCMGRLRFTAPRLRQARIELRAQAELSMQHNAGIEDLGAWTVKACLSDVQKVLCLAPRRGPRRPPQDVRTAAAPRGRQPAAELRGEGAPPPSPAAGRPGAARAPFVAGPLLRRRPTAEVRREG</sequence>
<proteinExistence type="predicted"/>
<evidence type="ECO:0008006" key="4">
    <source>
        <dbReference type="Google" id="ProtNLM"/>
    </source>
</evidence>
<dbReference type="EMBL" id="CAUYUJ010010358">
    <property type="protein sequence ID" value="CAK0829185.1"/>
    <property type="molecule type" value="Genomic_DNA"/>
</dbReference>
<name>A0ABN9SGG0_9DINO</name>
<evidence type="ECO:0000313" key="2">
    <source>
        <dbReference type="EMBL" id="CAK0829185.1"/>
    </source>
</evidence>
<comment type="caution">
    <text evidence="2">The sequence shown here is derived from an EMBL/GenBank/DDBJ whole genome shotgun (WGS) entry which is preliminary data.</text>
</comment>
<keyword evidence="3" id="KW-1185">Reference proteome</keyword>
<evidence type="ECO:0000313" key="3">
    <source>
        <dbReference type="Proteomes" id="UP001189429"/>
    </source>
</evidence>
<reference evidence="2" key="1">
    <citation type="submission" date="2023-10" db="EMBL/GenBank/DDBJ databases">
        <authorList>
            <person name="Chen Y."/>
            <person name="Shah S."/>
            <person name="Dougan E. K."/>
            <person name="Thang M."/>
            <person name="Chan C."/>
        </authorList>
    </citation>
    <scope>NUCLEOTIDE SEQUENCE [LARGE SCALE GENOMIC DNA]</scope>
</reference>
<feature type="region of interest" description="Disordered" evidence="1">
    <location>
        <begin position="595"/>
        <end position="661"/>
    </location>
</feature>
<feature type="region of interest" description="Disordered" evidence="1">
    <location>
        <begin position="441"/>
        <end position="461"/>
    </location>
</feature>
<gene>
    <name evidence="2" type="ORF">PCOR1329_LOCUS28209</name>
</gene>
<protein>
    <recommendedName>
        <fullName evidence="4">PAS domain-containing protein</fullName>
    </recommendedName>
</protein>
<evidence type="ECO:0000256" key="1">
    <source>
        <dbReference type="SAM" id="MobiDB-lite"/>
    </source>
</evidence>
<feature type="compositionally biased region" description="Low complexity" evidence="1">
    <location>
        <begin position="446"/>
        <end position="461"/>
    </location>
</feature>
<accession>A0ABN9SGG0</accession>
<feature type="compositionally biased region" description="Low complexity" evidence="1">
    <location>
        <begin position="632"/>
        <end position="647"/>
    </location>
</feature>